<accession>A0A8D9A6B2</accession>
<proteinExistence type="predicted"/>
<sequence>MNKQKTFERTKTHRNRTFSPVELNAELIYSTLNSSTHRFSSTDETGTSIGGLFLGQFHTIVTPHQLWTCLCQLWSCSESLVWICSESLVWTCSESLVWTYSESLV</sequence>
<dbReference type="AlphaFoldDB" id="A0A8D9A6B2"/>
<organism evidence="1">
    <name type="scientific">Cacopsylla melanoneura</name>
    <dbReference type="NCBI Taxonomy" id="428564"/>
    <lineage>
        <taxon>Eukaryota</taxon>
        <taxon>Metazoa</taxon>
        <taxon>Ecdysozoa</taxon>
        <taxon>Arthropoda</taxon>
        <taxon>Hexapoda</taxon>
        <taxon>Insecta</taxon>
        <taxon>Pterygota</taxon>
        <taxon>Neoptera</taxon>
        <taxon>Paraneoptera</taxon>
        <taxon>Hemiptera</taxon>
        <taxon>Sternorrhyncha</taxon>
        <taxon>Psylloidea</taxon>
        <taxon>Psyllidae</taxon>
        <taxon>Psyllinae</taxon>
        <taxon>Cacopsylla</taxon>
    </lineage>
</organism>
<dbReference type="EMBL" id="HBUF01553180">
    <property type="protein sequence ID" value="CAG6759601.1"/>
    <property type="molecule type" value="Transcribed_RNA"/>
</dbReference>
<protein>
    <submittedName>
        <fullName evidence="1">Uncharacterized protein</fullName>
    </submittedName>
</protein>
<evidence type="ECO:0000313" key="1">
    <source>
        <dbReference type="EMBL" id="CAG6759601.1"/>
    </source>
</evidence>
<reference evidence="1" key="1">
    <citation type="submission" date="2021-05" db="EMBL/GenBank/DDBJ databases">
        <authorList>
            <person name="Alioto T."/>
            <person name="Alioto T."/>
            <person name="Gomez Garrido J."/>
        </authorList>
    </citation>
    <scope>NUCLEOTIDE SEQUENCE</scope>
</reference>
<name>A0A8D9A6B2_9HEMI</name>